<dbReference type="Pfam" id="PF07686">
    <property type="entry name" value="V-set"/>
    <property type="match status" value="1"/>
</dbReference>
<evidence type="ECO:0000259" key="11">
    <source>
        <dbReference type="PROSITE" id="PS50835"/>
    </source>
</evidence>
<dbReference type="Gene3D" id="2.60.40.10">
    <property type="entry name" value="Immunoglobulins"/>
    <property type="match status" value="2"/>
</dbReference>
<proteinExistence type="predicted"/>
<dbReference type="InterPro" id="IPR013106">
    <property type="entry name" value="Ig_V-set"/>
</dbReference>
<evidence type="ECO:0000256" key="9">
    <source>
        <dbReference type="ARBA" id="ARBA00023180"/>
    </source>
</evidence>
<evidence type="ECO:0000256" key="6">
    <source>
        <dbReference type="ARBA" id="ARBA00023136"/>
    </source>
</evidence>
<gene>
    <name evidence="12" type="primary">LOC107713011</name>
</gene>
<keyword evidence="2" id="KW-1003">Cell membrane</keyword>
<dbReference type="PANTHER" id="PTHR25466">
    <property type="entry name" value="T-LYMPHOCYTE ACTIVATION ANTIGEN"/>
    <property type="match status" value="1"/>
</dbReference>
<dbReference type="SMART" id="SM00409">
    <property type="entry name" value="IG"/>
    <property type="match status" value="2"/>
</dbReference>
<comment type="subcellular location">
    <subcellularLocation>
        <location evidence="1">Cell membrane</location>
        <topology evidence="1">Single-pass type I membrane protein</topology>
    </subcellularLocation>
</comment>
<sequence>MRPFVIEVVDHLVLICCQYAVSDLLTDLGSNVSINCDLDENEVYWILLKTADPPTVILRTFPTPISPHYYNKTFRNKYSVKFKHRLVINNVTADELGVYYCMNTRLHLFFTTVLLEKNVSPHFVLYVLYHYCVFTITVSVISVSLDVKVVGFTGSSVVLPCSSIQHDLKPQDMHVLWRDKDSETIYDLIEGKDSLETQDPRYKNRAQTFPEEYERGNFSIKLSNLTHADAGEFNCFITHSSYSNQETVWLFINGV</sequence>
<evidence type="ECO:0000256" key="10">
    <source>
        <dbReference type="ARBA" id="ARBA00023319"/>
    </source>
</evidence>
<dbReference type="GO" id="GO:0042102">
    <property type="term" value="P:positive regulation of T cell proliferation"/>
    <property type="evidence" value="ECO:0007669"/>
    <property type="project" value="TreeGrafter"/>
</dbReference>
<evidence type="ECO:0000256" key="1">
    <source>
        <dbReference type="ARBA" id="ARBA00004251"/>
    </source>
</evidence>
<dbReference type="InterPro" id="IPR007110">
    <property type="entry name" value="Ig-like_dom"/>
</dbReference>
<evidence type="ECO:0000313" key="12">
    <source>
        <dbReference type="Ensembl" id="ENSSRHP00000027251.1"/>
    </source>
</evidence>
<name>A0A673HIV4_9TELE</name>
<accession>A0A673HIV4</accession>
<evidence type="ECO:0000256" key="5">
    <source>
        <dbReference type="ARBA" id="ARBA00022989"/>
    </source>
</evidence>
<dbReference type="GO" id="GO:0042130">
    <property type="term" value="P:negative regulation of T cell proliferation"/>
    <property type="evidence" value="ECO:0007669"/>
    <property type="project" value="TreeGrafter"/>
</dbReference>
<dbReference type="InterPro" id="IPR013783">
    <property type="entry name" value="Ig-like_fold"/>
</dbReference>
<keyword evidence="7" id="KW-1015">Disulfide bond</keyword>
<evidence type="ECO:0000256" key="3">
    <source>
        <dbReference type="ARBA" id="ARBA00022692"/>
    </source>
</evidence>
<dbReference type="SUPFAM" id="SSF48726">
    <property type="entry name" value="Immunoglobulin"/>
    <property type="match status" value="2"/>
</dbReference>
<evidence type="ECO:0000256" key="2">
    <source>
        <dbReference type="ARBA" id="ARBA00022475"/>
    </source>
</evidence>
<dbReference type="Ensembl" id="ENSSRHT00000028053.1">
    <property type="protein sequence ID" value="ENSSRHP00000027251.1"/>
    <property type="gene ID" value="ENSSRHG00000014206.1"/>
</dbReference>
<keyword evidence="8" id="KW-0675">Receptor</keyword>
<evidence type="ECO:0000256" key="7">
    <source>
        <dbReference type="ARBA" id="ARBA00023157"/>
    </source>
</evidence>
<evidence type="ECO:0000256" key="8">
    <source>
        <dbReference type="ARBA" id="ARBA00023170"/>
    </source>
</evidence>
<dbReference type="GO" id="GO:0009897">
    <property type="term" value="C:external side of plasma membrane"/>
    <property type="evidence" value="ECO:0007669"/>
    <property type="project" value="TreeGrafter"/>
</dbReference>
<keyword evidence="6" id="KW-0472">Membrane</keyword>
<dbReference type="Proteomes" id="UP000472270">
    <property type="component" value="Unassembled WGS sequence"/>
</dbReference>
<dbReference type="InterPro" id="IPR051713">
    <property type="entry name" value="T-cell_Activation_Regulation"/>
</dbReference>
<dbReference type="GO" id="GO:0006955">
    <property type="term" value="P:immune response"/>
    <property type="evidence" value="ECO:0007669"/>
    <property type="project" value="TreeGrafter"/>
</dbReference>
<evidence type="ECO:0000256" key="4">
    <source>
        <dbReference type="ARBA" id="ARBA00022729"/>
    </source>
</evidence>
<protein>
    <submittedName>
        <fullName evidence="12">CD276 antigen homolog</fullName>
    </submittedName>
</protein>
<keyword evidence="5" id="KW-1133">Transmembrane helix</keyword>
<reference evidence="12" key="1">
    <citation type="submission" date="2025-08" db="UniProtKB">
        <authorList>
            <consortium name="Ensembl"/>
        </authorList>
    </citation>
    <scope>IDENTIFICATION</scope>
</reference>
<keyword evidence="3" id="KW-0812">Transmembrane</keyword>
<dbReference type="FunFam" id="2.60.40.10:FF:000142">
    <property type="entry name" value="V-set domain-containing T-cell activation inhibitor 1"/>
    <property type="match status" value="1"/>
</dbReference>
<keyword evidence="9" id="KW-0325">Glycoprotein</keyword>
<keyword evidence="13" id="KW-1185">Reference proteome</keyword>
<dbReference type="InterPro" id="IPR003599">
    <property type="entry name" value="Ig_sub"/>
</dbReference>
<dbReference type="GO" id="GO:0071222">
    <property type="term" value="P:cellular response to lipopolysaccharide"/>
    <property type="evidence" value="ECO:0007669"/>
    <property type="project" value="TreeGrafter"/>
</dbReference>
<dbReference type="AlphaFoldDB" id="A0A673HIV4"/>
<reference evidence="12" key="2">
    <citation type="submission" date="2025-09" db="UniProtKB">
        <authorList>
            <consortium name="Ensembl"/>
        </authorList>
    </citation>
    <scope>IDENTIFICATION</scope>
</reference>
<dbReference type="InterPro" id="IPR036179">
    <property type="entry name" value="Ig-like_dom_sf"/>
</dbReference>
<keyword evidence="4" id="KW-0732">Signal</keyword>
<dbReference type="GO" id="GO:0031295">
    <property type="term" value="P:T cell costimulation"/>
    <property type="evidence" value="ECO:0007669"/>
    <property type="project" value="TreeGrafter"/>
</dbReference>
<dbReference type="PROSITE" id="PS50835">
    <property type="entry name" value="IG_LIKE"/>
    <property type="match status" value="1"/>
</dbReference>
<dbReference type="PANTHER" id="PTHR25466:SF14">
    <property type="entry name" value="BUTYROPHILIN SUBFAMILY 2 MEMBER A2-LIKE-RELATED"/>
    <property type="match status" value="1"/>
</dbReference>
<feature type="domain" description="Ig-like" evidence="11">
    <location>
        <begin position="121"/>
        <end position="249"/>
    </location>
</feature>
<dbReference type="GO" id="GO:0007166">
    <property type="term" value="P:cell surface receptor signaling pathway"/>
    <property type="evidence" value="ECO:0007669"/>
    <property type="project" value="TreeGrafter"/>
</dbReference>
<evidence type="ECO:0000313" key="13">
    <source>
        <dbReference type="Proteomes" id="UP000472270"/>
    </source>
</evidence>
<keyword evidence="10" id="KW-0393">Immunoglobulin domain</keyword>
<organism evidence="12 13">
    <name type="scientific">Sinocyclocheilus rhinocerous</name>
    <dbReference type="NCBI Taxonomy" id="307959"/>
    <lineage>
        <taxon>Eukaryota</taxon>
        <taxon>Metazoa</taxon>
        <taxon>Chordata</taxon>
        <taxon>Craniata</taxon>
        <taxon>Vertebrata</taxon>
        <taxon>Euteleostomi</taxon>
        <taxon>Actinopterygii</taxon>
        <taxon>Neopterygii</taxon>
        <taxon>Teleostei</taxon>
        <taxon>Ostariophysi</taxon>
        <taxon>Cypriniformes</taxon>
        <taxon>Cyprinidae</taxon>
        <taxon>Cyprininae</taxon>
        <taxon>Sinocyclocheilus</taxon>
    </lineage>
</organism>